<dbReference type="Proteomes" id="UP000276232">
    <property type="component" value="Unassembled WGS sequence"/>
</dbReference>
<dbReference type="AlphaFoldDB" id="A0A3N1G9P8"/>
<evidence type="ECO:0000256" key="1">
    <source>
        <dbReference type="SAM" id="Phobius"/>
    </source>
</evidence>
<name>A0A3N1G9P8_9ACTN</name>
<keyword evidence="1" id="KW-1133">Transmembrane helix</keyword>
<evidence type="ECO:0008006" key="4">
    <source>
        <dbReference type="Google" id="ProtNLM"/>
    </source>
</evidence>
<evidence type="ECO:0000313" key="2">
    <source>
        <dbReference type="EMBL" id="ROP26957.1"/>
    </source>
</evidence>
<feature type="transmembrane region" description="Helical" evidence="1">
    <location>
        <begin position="38"/>
        <end position="60"/>
    </location>
</feature>
<keyword evidence="1" id="KW-0812">Transmembrane</keyword>
<accession>A0A3N1G9P8</accession>
<organism evidence="2 3">
    <name type="scientific">Pseudokineococcus lusitanus</name>
    <dbReference type="NCBI Taxonomy" id="763993"/>
    <lineage>
        <taxon>Bacteria</taxon>
        <taxon>Bacillati</taxon>
        <taxon>Actinomycetota</taxon>
        <taxon>Actinomycetes</taxon>
        <taxon>Kineosporiales</taxon>
        <taxon>Kineosporiaceae</taxon>
        <taxon>Pseudokineococcus</taxon>
    </lineage>
</organism>
<keyword evidence="1" id="KW-0472">Membrane</keyword>
<proteinExistence type="predicted"/>
<keyword evidence="3" id="KW-1185">Reference proteome</keyword>
<dbReference type="RefSeq" id="WP_123380963.1">
    <property type="nucleotide sequence ID" value="NZ_RJKN01000008.1"/>
</dbReference>
<feature type="transmembrane region" description="Helical" evidence="1">
    <location>
        <begin position="6"/>
        <end position="26"/>
    </location>
</feature>
<dbReference type="InParanoid" id="A0A3N1G9P8"/>
<sequence>MAALNGTEIAVLALWLVGVVAALFSWPQLTSARHRIGLLVVAVALPVVGSLVAVTTLVALNWRSAHHTNA</sequence>
<protein>
    <recommendedName>
        <fullName evidence="4">Phospholipase D-like protein</fullName>
    </recommendedName>
</protein>
<gene>
    <name evidence="2" type="ORF">EDC03_2885</name>
</gene>
<evidence type="ECO:0000313" key="3">
    <source>
        <dbReference type="Proteomes" id="UP000276232"/>
    </source>
</evidence>
<comment type="caution">
    <text evidence="2">The sequence shown here is derived from an EMBL/GenBank/DDBJ whole genome shotgun (WGS) entry which is preliminary data.</text>
</comment>
<reference evidence="2 3" key="1">
    <citation type="journal article" date="2015" name="Stand. Genomic Sci.">
        <title>Genomic Encyclopedia of Bacterial and Archaeal Type Strains, Phase III: the genomes of soil and plant-associated and newly described type strains.</title>
        <authorList>
            <person name="Whitman W.B."/>
            <person name="Woyke T."/>
            <person name="Klenk H.P."/>
            <person name="Zhou Y."/>
            <person name="Lilburn T.G."/>
            <person name="Beck B.J."/>
            <person name="De Vos P."/>
            <person name="Vandamme P."/>
            <person name="Eisen J.A."/>
            <person name="Garrity G."/>
            <person name="Hugenholtz P."/>
            <person name="Kyrpides N.C."/>
        </authorList>
    </citation>
    <scope>NUCLEOTIDE SEQUENCE [LARGE SCALE GENOMIC DNA]</scope>
    <source>
        <strain evidence="2 3">CECT 7306</strain>
    </source>
</reference>
<dbReference type="EMBL" id="RJKN01000008">
    <property type="protein sequence ID" value="ROP26957.1"/>
    <property type="molecule type" value="Genomic_DNA"/>
</dbReference>